<accession>A0A1I1BLY1</accession>
<reference evidence="2" key="1">
    <citation type="submission" date="2016-10" db="EMBL/GenBank/DDBJ databases">
        <authorList>
            <person name="Varghese N."/>
            <person name="Submissions S."/>
        </authorList>
    </citation>
    <scope>NUCLEOTIDE SEQUENCE [LARGE SCALE GENOMIC DNA]</scope>
    <source>
        <strain evidence="2">CGMCC 4.3568</strain>
    </source>
</reference>
<gene>
    <name evidence="1" type="ORF">SAMN05216266_11530</name>
</gene>
<evidence type="ECO:0000313" key="1">
    <source>
        <dbReference type="EMBL" id="SFB51147.1"/>
    </source>
</evidence>
<dbReference type="EMBL" id="FOKG01000015">
    <property type="protein sequence ID" value="SFB51147.1"/>
    <property type="molecule type" value="Genomic_DNA"/>
</dbReference>
<keyword evidence="2" id="KW-1185">Reference proteome</keyword>
<proteinExistence type="predicted"/>
<protein>
    <submittedName>
        <fullName evidence="1">Uncharacterized protein</fullName>
    </submittedName>
</protein>
<evidence type="ECO:0000313" key="2">
    <source>
        <dbReference type="Proteomes" id="UP000243799"/>
    </source>
</evidence>
<dbReference type="Proteomes" id="UP000243799">
    <property type="component" value="Unassembled WGS sequence"/>
</dbReference>
<organism evidence="1 2">
    <name type="scientific">Amycolatopsis marina</name>
    <dbReference type="NCBI Taxonomy" id="490629"/>
    <lineage>
        <taxon>Bacteria</taxon>
        <taxon>Bacillati</taxon>
        <taxon>Actinomycetota</taxon>
        <taxon>Actinomycetes</taxon>
        <taxon>Pseudonocardiales</taxon>
        <taxon>Pseudonocardiaceae</taxon>
        <taxon>Amycolatopsis</taxon>
    </lineage>
</organism>
<name>A0A1I1BLY1_9PSEU</name>
<dbReference type="AlphaFoldDB" id="A0A1I1BLY1"/>
<sequence length="125" mass="13348">MAPLVLGPLVLDLGLGRSVRTRTLLALTAPPDPLVRSRGVRSSLAHIVMTDPSGRSWLILAVMNLVMTMVMTKAQAVEKKPKLKPICRSTVSTSRNTGTPTPHATYLARHGKVAFGGPSHTASTR</sequence>